<dbReference type="Proteomes" id="UP000000653">
    <property type="component" value="Chromosome"/>
</dbReference>
<dbReference type="SMR" id="A0A0H2ZK14"/>
<dbReference type="BioCyc" id="PAER208963:G1G74-89-MONOMER"/>
<dbReference type="PIRSF" id="PIRSF029288">
    <property type="entry name" value="SciE_ImpE"/>
    <property type="match status" value="1"/>
</dbReference>
<gene>
    <name evidence="1" type="ordered locus">PA14_01040</name>
</gene>
<dbReference type="RefSeq" id="WP_003119488.1">
    <property type="nucleotide sequence ID" value="NC_008463.1"/>
</dbReference>
<evidence type="ECO:0000313" key="1">
    <source>
        <dbReference type="EMBL" id="ABJ15042.1"/>
    </source>
</evidence>
<dbReference type="Pfam" id="PF07024">
    <property type="entry name" value="ImpE"/>
    <property type="match status" value="1"/>
</dbReference>
<name>A0A0H2ZK14_PSEAB</name>
<dbReference type="EMBL" id="CP000438">
    <property type="protein sequence ID" value="ABJ15042.1"/>
    <property type="molecule type" value="Genomic_DNA"/>
</dbReference>
<dbReference type="Pfam" id="PF14559">
    <property type="entry name" value="TPR_19"/>
    <property type="match status" value="1"/>
</dbReference>
<dbReference type="KEGG" id="pau:PA14_01040"/>
<dbReference type="InterPro" id="IPR009211">
    <property type="entry name" value="TagJ"/>
</dbReference>
<dbReference type="InterPro" id="IPR011990">
    <property type="entry name" value="TPR-like_helical_dom_sf"/>
</dbReference>
<evidence type="ECO:0000313" key="2">
    <source>
        <dbReference type="Proteomes" id="UP000000653"/>
    </source>
</evidence>
<dbReference type="HOGENOM" id="CLU_087908_1_0_6"/>
<proteinExistence type="predicted"/>
<organism evidence="1 2">
    <name type="scientific">Pseudomonas aeruginosa (strain UCBPP-PA14)</name>
    <dbReference type="NCBI Taxonomy" id="208963"/>
    <lineage>
        <taxon>Bacteria</taxon>
        <taxon>Pseudomonadati</taxon>
        <taxon>Pseudomonadota</taxon>
        <taxon>Gammaproteobacteria</taxon>
        <taxon>Pseudomonadales</taxon>
        <taxon>Pseudomonadaceae</taxon>
        <taxon>Pseudomonas</taxon>
    </lineage>
</organism>
<dbReference type="Gene3D" id="1.25.40.10">
    <property type="entry name" value="Tetratricopeptide repeat domain"/>
    <property type="match status" value="1"/>
</dbReference>
<accession>A0A0H2ZK14</accession>
<dbReference type="SUPFAM" id="SSF144059">
    <property type="entry name" value="ImpE-like"/>
    <property type="match status" value="1"/>
</dbReference>
<protein>
    <submittedName>
        <fullName evidence="1">Putative secretion protein</fullName>
    </submittedName>
</protein>
<dbReference type="AlphaFoldDB" id="A0A0H2ZK14"/>
<sequence length="281" mass="30362">MADPSFASGRLGSRLQGSIAMIAEELLRAGRLDDALKALQEQVRSQPSNATLRIFLFQLLAVMGQWARAQNQLKVVGELDASALPMVQTYSTAIDCEALRREVFAGRLTPVILGQPAEWIAPLLQALSLDAEGHGEAAQALREQAFDAAPAVPGRIGEAPFAWLADADTRLGPVLEVIVNGRYAWLPMSNLRSLKVEAPSDLRDLVWLPAELTLANGGATVALLPARYAETVEHGDDAARLGRKTEWLDSGLPVGQRLFVTDAGETALFDLRELDFEPTDA</sequence>
<reference evidence="1 2" key="1">
    <citation type="journal article" date="2006" name="Genome Biol.">
        <title>Genomic analysis reveals that Pseudomonas aeruginosa virulence is combinatorial.</title>
        <authorList>
            <person name="Lee D.G."/>
            <person name="Urbach J.M."/>
            <person name="Wu G."/>
            <person name="Liberati N.T."/>
            <person name="Feinbaum R.L."/>
            <person name="Miyata S."/>
            <person name="Diggins L.T."/>
            <person name="He J."/>
            <person name="Saucier M."/>
            <person name="Deziel E."/>
            <person name="Friedman L."/>
            <person name="Li L."/>
            <person name="Grills G."/>
            <person name="Montgomery K."/>
            <person name="Kucherlapati R."/>
            <person name="Rahme L.G."/>
            <person name="Ausubel F.M."/>
        </authorList>
    </citation>
    <scope>NUCLEOTIDE SEQUENCE [LARGE SCALE GENOMIC DNA]</scope>
    <source>
        <strain evidence="1 2">UCBPP-PA14</strain>
    </source>
</reference>